<keyword evidence="2" id="KW-0813">Transport</keyword>
<feature type="transmembrane region" description="Helical" evidence="6">
    <location>
        <begin position="237"/>
        <end position="259"/>
    </location>
</feature>
<comment type="caution">
    <text evidence="8">The sequence shown here is derived from an EMBL/GenBank/DDBJ whole genome shotgun (WGS) entry which is preliminary data.</text>
</comment>
<feature type="transmembrane region" description="Helical" evidence="6">
    <location>
        <begin position="271"/>
        <end position="293"/>
    </location>
</feature>
<keyword evidence="4 6" id="KW-1133">Transmembrane helix</keyword>
<evidence type="ECO:0000256" key="3">
    <source>
        <dbReference type="ARBA" id="ARBA00022692"/>
    </source>
</evidence>
<evidence type="ECO:0000259" key="7">
    <source>
        <dbReference type="PROSITE" id="PS50850"/>
    </source>
</evidence>
<dbReference type="InterPro" id="IPR024671">
    <property type="entry name" value="Atg22-like"/>
</dbReference>
<protein>
    <submittedName>
        <fullName evidence="8">MFS transporter</fullName>
    </submittedName>
</protein>
<feature type="transmembrane region" description="Helical" evidence="6">
    <location>
        <begin position="407"/>
        <end position="426"/>
    </location>
</feature>
<feature type="transmembrane region" description="Helical" evidence="6">
    <location>
        <begin position="335"/>
        <end position="357"/>
    </location>
</feature>
<keyword evidence="3 6" id="KW-0812">Transmembrane</keyword>
<evidence type="ECO:0000256" key="6">
    <source>
        <dbReference type="SAM" id="Phobius"/>
    </source>
</evidence>
<feature type="transmembrane region" description="Helical" evidence="6">
    <location>
        <begin position="50"/>
        <end position="70"/>
    </location>
</feature>
<name>A0A842HFN1_9BACT</name>
<evidence type="ECO:0000256" key="5">
    <source>
        <dbReference type="ARBA" id="ARBA00023136"/>
    </source>
</evidence>
<feature type="transmembrane region" description="Helical" evidence="6">
    <location>
        <begin position="180"/>
        <end position="200"/>
    </location>
</feature>
<dbReference type="PANTHER" id="PTHR23519">
    <property type="entry name" value="AUTOPHAGY-RELATED PROTEIN 22"/>
    <property type="match status" value="1"/>
</dbReference>
<organism evidence="8 9">
    <name type="scientific">Ruficoccus amylovorans</name>
    <dbReference type="NCBI Taxonomy" id="1804625"/>
    <lineage>
        <taxon>Bacteria</taxon>
        <taxon>Pseudomonadati</taxon>
        <taxon>Verrucomicrobiota</taxon>
        <taxon>Opitutia</taxon>
        <taxon>Puniceicoccales</taxon>
        <taxon>Cerasicoccaceae</taxon>
        <taxon>Ruficoccus</taxon>
    </lineage>
</organism>
<feature type="transmembrane region" description="Helical" evidence="6">
    <location>
        <begin position="106"/>
        <end position="126"/>
    </location>
</feature>
<dbReference type="PANTHER" id="PTHR23519:SF1">
    <property type="entry name" value="AUTOPHAGY-RELATED PROTEIN 22"/>
    <property type="match status" value="1"/>
</dbReference>
<proteinExistence type="predicted"/>
<gene>
    <name evidence="8" type="ORF">H5P28_08670</name>
</gene>
<dbReference type="Gene3D" id="1.20.1250.20">
    <property type="entry name" value="MFS general substrate transporter like domains"/>
    <property type="match status" value="1"/>
</dbReference>
<feature type="transmembrane region" description="Helical" evidence="6">
    <location>
        <begin position="12"/>
        <end position="30"/>
    </location>
</feature>
<feature type="domain" description="Major facilitator superfamily (MFS) profile" evidence="7">
    <location>
        <begin position="231"/>
        <end position="439"/>
    </location>
</feature>
<accession>A0A842HFN1</accession>
<evidence type="ECO:0000313" key="8">
    <source>
        <dbReference type="EMBL" id="MBC2594334.1"/>
    </source>
</evidence>
<keyword evidence="5 6" id="KW-0472">Membrane</keyword>
<evidence type="ECO:0000256" key="1">
    <source>
        <dbReference type="ARBA" id="ARBA00004127"/>
    </source>
</evidence>
<dbReference type="Proteomes" id="UP000546464">
    <property type="component" value="Unassembled WGS sequence"/>
</dbReference>
<keyword evidence="9" id="KW-1185">Reference proteome</keyword>
<dbReference type="InterPro" id="IPR036259">
    <property type="entry name" value="MFS_trans_sf"/>
</dbReference>
<feature type="transmembrane region" description="Helical" evidence="6">
    <location>
        <begin position="147"/>
        <end position="168"/>
    </location>
</feature>
<dbReference type="InterPro" id="IPR020846">
    <property type="entry name" value="MFS_dom"/>
</dbReference>
<comment type="subcellular location">
    <subcellularLocation>
        <location evidence="1">Endomembrane system</location>
        <topology evidence="1">Multi-pass membrane protein</topology>
    </subcellularLocation>
</comment>
<dbReference type="RefSeq" id="WP_185675320.1">
    <property type="nucleotide sequence ID" value="NZ_JACHVB010000021.1"/>
</dbReference>
<evidence type="ECO:0000313" key="9">
    <source>
        <dbReference type="Proteomes" id="UP000546464"/>
    </source>
</evidence>
<dbReference type="Pfam" id="PF11700">
    <property type="entry name" value="ATG22"/>
    <property type="match status" value="2"/>
</dbReference>
<dbReference type="EMBL" id="JACHVB010000021">
    <property type="protein sequence ID" value="MBC2594334.1"/>
    <property type="molecule type" value="Genomic_DNA"/>
</dbReference>
<dbReference type="InterPro" id="IPR050495">
    <property type="entry name" value="ATG22/LtaA_families"/>
</dbReference>
<dbReference type="GO" id="GO:0012505">
    <property type="term" value="C:endomembrane system"/>
    <property type="evidence" value="ECO:0007669"/>
    <property type="project" value="UniProtKB-SubCell"/>
</dbReference>
<dbReference type="SUPFAM" id="SSF103473">
    <property type="entry name" value="MFS general substrate transporter"/>
    <property type="match status" value="1"/>
</dbReference>
<evidence type="ECO:0000256" key="2">
    <source>
        <dbReference type="ARBA" id="ARBA00022448"/>
    </source>
</evidence>
<sequence>MSKLPKGALAWALYDWANTGYAMIGLALIFPRLYKTYWGSGLSDSDQTFWFTLTVGVASFCVFVLAPILGSIAELGGIRKKLLLRFATVGMVACAAMYLVDEGDYLSATLVYIVGTVCFYSANIFFDSMLERVSTAQNRHTISGLGFSFGYAAGFLLLLITFLATTYYEPLGFGSKLDASRFLFVLAAAWWAIFTLPLVLRFHEEPRHNPHSLARTARLGLVEAWVTLKAIIRQRNILWFLIAYQFYIDGVNTIITTASNYGSTIGFTEQQIITAFFCVQVAGVPCAVLFGLLGQKIGPRKMIFVAILVYLVVSFYGAFMDTAPTVIFGMEVSEIYILATLIGLCQGGIQALSRSYFTSIVPPEKTVAYFGFYSMIGKSAAILGPALMGLSALLFNNPEHPVLSTRIGMGMISVLFFFGAGFLAVAGRRKYAPPAAPQA</sequence>
<dbReference type="GO" id="GO:0022857">
    <property type="term" value="F:transmembrane transporter activity"/>
    <property type="evidence" value="ECO:0007669"/>
    <property type="project" value="InterPro"/>
</dbReference>
<dbReference type="AlphaFoldDB" id="A0A842HFN1"/>
<feature type="transmembrane region" description="Helical" evidence="6">
    <location>
        <begin position="82"/>
        <end position="100"/>
    </location>
</feature>
<dbReference type="PROSITE" id="PS50850">
    <property type="entry name" value="MFS"/>
    <property type="match status" value="1"/>
</dbReference>
<feature type="transmembrane region" description="Helical" evidence="6">
    <location>
        <begin position="302"/>
        <end position="320"/>
    </location>
</feature>
<evidence type="ECO:0000256" key="4">
    <source>
        <dbReference type="ARBA" id="ARBA00022989"/>
    </source>
</evidence>
<feature type="transmembrane region" description="Helical" evidence="6">
    <location>
        <begin position="369"/>
        <end position="395"/>
    </location>
</feature>
<reference evidence="8 9" key="1">
    <citation type="submission" date="2020-07" db="EMBL/GenBank/DDBJ databases">
        <authorList>
            <person name="Feng X."/>
        </authorList>
    </citation>
    <scope>NUCLEOTIDE SEQUENCE [LARGE SCALE GENOMIC DNA]</scope>
    <source>
        <strain evidence="8 9">JCM31066</strain>
    </source>
</reference>